<dbReference type="InterPro" id="IPR010714">
    <property type="entry name" value="Coatomer_asu_C"/>
</dbReference>
<dbReference type="GO" id="GO:0006886">
    <property type="term" value="P:intracellular protein transport"/>
    <property type="evidence" value="ECO:0007669"/>
    <property type="project" value="InterPro"/>
</dbReference>
<dbReference type="Pfam" id="PF04053">
    <property type="entry name" value="B-prop_COPA_B_2nd"/>
    <property type="match status" value="1"/>
</dbReference>
<dbReference type="Proteomes" id="UP000030750">
    <property type="component" value="Unassembled WGS sequence"/>
</dbReference>
<reference evidence="15" key="2">
    <citation type="submission" date="2013-10" db="EMBL/GenBank/DDBJ databases">
        <authorList>
            <person name="Aslett M."/>
        </authorList>
    </citation>
    <scope>NUCLEOTIDE SEQUENCE [LARGE SCALE GENOMIC DNA]</scope>
    <source>
        <strain evidence="15">Houghton</strain>
    </source>
</reference>
<evidence type="ECO:0000313" key="15">
    <source>
        <dbReference type="EMBL" id="CDJ48174.1"/>
    </source>
</evidence>
<dbReference type="InterPro" id="IPR050844">
    <property type="entry name" value="Coatomer_complex_subunit"/>
</dbReference>
<dbReference type="Gene3D" id="1.25.40.470">
    <property type="match status" value="1"/>
</dbReference>
<dbReference type="SUPFAM" id="SSF50978">
    <property type="entry name" value="WD40 repeat-like"/>
    <property type="match status" value="1"/>
</dbReference>
<dbReference type="PRINTS" id="PR00320">
    <property type="entry name" value="GPROTEINBRPT"/>
</dbReference>
<dbReference type="VEuPathDB" id="ToxoDB:EBH_0044010"/>
<keyword evidence="7" id="KW-0931">ER-Golgi transport</keyword>
<keyword evidence="4" id="KW-0963">Cytoplasm</keyword>
<dbReference type="GO" id="GO:0005198">
    <property type="term" value="F:structural molecule activity"/>
    <property type="evidence" value="ECO:0007669"/>
    <property type="project" value="InterPro"/>
</dbReference>
<evidence type="ECO:0000259" key="14">
    <source>
        <dbReference type="Pfam" id="PF23953"/>
    </source>
</evidence>
<dbReference type="EMBL" id="HG711014">
    <property type="protein sequence ID" value="CDJ48174.1"/>
    <property type="molecule type" value="Genomic_DNA"/>
</dbReference>
<dbReference type="FunFam" id="2.130.10.10:FF:000010">
    <property type="entry name" value="Coatomer subunit alpha"/>
    <property type="match status" value="1"/>
</dbReference>
<dbReference type="Pfam" id="PF06957">
    <property type="entry name" value="COPI_C"/>
    <property type="match status" value="1"/>
</dbReference>
<keyword evidence="3" id="KW-0813">Transport</keyword>
<dbReference type="InterPro" id="IPR020472">
    <property type="entry name" value="WD40_PAC1"/>
</dbReference>
<evidence type="ECO:0000256" key="9">
    <source>
        <dbReference type="ARBA" id="ARBA00023034"/>
    </source>
</evidence>
<dbReference type="Pfam" id="PF00400">
    <property type="entry name" value="WD40"/>
    <property type="match status" value="6"/>
</dbReference>
<dbReference type="GO" id="GO:0006890">
    <property type="term" value="P:retrograde vesicle-mediated transport, Golgi to endoplasmic reticulum"/>
    <property type="evidence" value="ECO:0007669"/>
    <property type="project" value="TreeGrafter"/>
</dbReference>
<evidence type="ECO:0000256" key="10">
    <source>
        <dbReference type="ARBA" id="ARBA00023136"/>
    </source>
</evidence>
<dbReference type="FunFam" id="1.25.40.470:FF:000002">
    <property type="entry name" value="Coatomer subunit alpha"/>
    <property type="match status" value="1"/>
</dbReference>
<dbReference type="PANTHER" id="PTHR19876:SF1">
    <property type="entry name" value="COATOMER SUBUNIT ALPHA"/>
    <property type="match status" value="1"/>
</dbReference>
<proteinExistence type="predicted"/>
<dbReference type="InterPro" id="IPR015943">
    <property type="entry name" value="WD40/YVTN_repeat-like_dom_sf"/>
</dbReference>
<evidence type="ECO:0000313" key="16">
    <source>
        <dbReference type="Proteomes" id="UP000030750"/>
    </source>
</evidence>
<evidence type="ECO:0000259" key="12">
    <source>
        <dbReference type="Pfam" id="PF04053"/>
    </source>
</evidence>
<dbReference type="GO" id="GO:0030126">
    <property type="term" value="C:COPI vesicle coat"/>
    <property type="evidence" value="ECO:0007669"/>
    <property type="project" value="InterPro"/>
</dbReference>
<dbReference type="GO" id="GO:0006891">
    <property type="term" value="P:intra-Golgi vesicle-mediated transport"/>
    <property type="evidence" value="ECO:0007669"/>
    <property type="project" value="TreeGrafter"/>
</dbReference>
<organism evidence="15 16">
    <name type="scientific">Eimeria brunetti</name>
    <dbReference type="NCBI Taxonomy" id="51314"/>
    <lineage>
        <taxon>Eukaryota</taxon>
        <taxon>Sar</taxon>
        <taxon>Alveolata</taxon>
        <taxon>Apicomplexa</taxon>
        <taxon>Conoidasida</taxon>
        <taxon>Coccidia</taxon>
        <taxon>Eucoccidiorida</taxon>
        <taxon>Eimeriorina</taxon>
        <taxon>Eimeriidae</taxon>
        <taxon>Eimeria</taxon>
    </lineage>
</organism>
<evidence type="ECO:0000256" key="8">
    <source>
        <dbReference type="ARBA" id="ARBA00022927"/>
    </source>
</evidence>
<dbReference type="InterPro" id="IPR006692">
    <property type="entry name" value="Beta-prop_COPA/B_2nd"/>
</dbReference>
<dbReference type="CDD" id="cd22948">
    <property type="entry name" value="Coatomer_WDAD_alpha"/>
    <property type="match status" value="1"/>
</dbReference>
<evidence type="ECO:0000256" key="2">
    <source>
        <dbReference type="ARBA" id="ARBA00004496"/>
    </source>
</evidence>
<feature type="repeat" description="WD" evidence="11">
    <location>
        <begin position="50"/>
        <end position="91"/>
    </location>
</feature>
<dbReference type="PROSITE" id="PS50082">
    <property type="entry name" value="WD_REPEATS_2"/>
    <property type="match status" value="5"/>
</dbReference>
<sequence length="1327" mass="146487">MACMLMKCETKSSRVKGVAFHPTLQWCLTALHNGAIQLWDYRVGSLVDRFEEHEGPVRGVDFHSSQPLFVSGGDDYQIKLWNLVQRKCIYTFTGHLDYIRTTFFHDVYPWILSASDDQTVRIWNWQSRVCLAVLTGHTHYVMCARFHPTEDLVVSASLDQTLRLWDTSGLRERSGGVAGGVGRSGSRSSAHGDIFAATDAVCKLVLEGHERGANWATFHPSMPLIASAADDKLIKLWRYNSVKAWEVDTLRGHSNNVSCLVFHPHRDLLISNSEDRTIRVWDVSRRSCLHTFRREMDRFWVLAAHPTSGAVAAGHDGGMVVFKLTTERPPACMWTGHELLYVAERRLCWIDTAALLHQQQQQQQLEVMLTEVRRPPNALANGPKQLLVNPLNTTEVNAIVVQKATASPMTFYVVREQTGEGPPLLAVYHKLHRSSGTHLMVFVQMFFSAYAYYDYTFDERGTGLSFAFIARNKLAILESAPNGSCLRIQTAPSASSHAAHATADAGRIEPLPVPTDKIFFAGPNRLILLGEDKMYLYDVPARRLSSPLALNIGGPVRTVTWAPDMQHLALTSKHSVVLLRANFAALSALPVGATEKGMEAPEPAFKILASLHENIRVKGGVWDPEFGGFIYSTLSHVKFCMTNGDRGIVYSLSESIYIVSVMQQQLLYLDRRSQLHCRALACNDYLFRVALSRRDYMRVALLVRHGNLCGNALIGYLKEKGYSEIALEFLSDCKSKFLMSLEVGRMDEALEAAKALNDKAGWRLLADAAMQEGHFGLAEICLQKLKAFEKLSFLYLLLGDRTKLKKMLHVSKLLREPLLRQHQALLLGDPEERVAVFMEAQQPGLAYLCAKVHGLHDLAEQLRGSVDEKDVEEFLPKTPVALFPPLPVMRFGPGEAATWKPSVSGELSPFAAALRAVDEMDPETARLMLHKGMDTNEMDMAAAGRAAGTPADWGEAQGAGNDELEDFASVGAAAEGEWKDAIDIGIDDEAAAPSAGGAGRGHEVLNGKAGALHADTPGTDPTAAWRQKPIPSDLVVAGDFAGAIQMLRRRLGLLRVAPFEPVFQKIYEASWVQLKGHTFAPPLQLPLTRGQAFKTAAPPRLINSAYLLTQVREAHKLVTGGKFAEALAAFRKALITLALAVAENQEEEQQLLEMLDICRTYITGMKLETARLGLPESDAQRNLELVAYFSCCRLQPSHSFLVLRRAMSVAWKAQNFITAASFARRLLSGTYSGLKGAPEELEKAKKVLLLCEQKGTDAININYEPGEAENMLLCTSTLTRLNPGTPVVRCGFCGAVAQQRLQGSLCRVCEVSELGARVVGVQFLPIV</sequence>
<dbReference type="Gene3D" id="2.130.10.10">
    <property type="entry name" value="YVTN repeat-like/Quinoprotein amine dehydrogenase"/>
    <property type="match status" value="1"/>
</dbReference>
<reference evidence="15" key="1">
    <citation type="submission" date="2013-10" db="EMBL/GenBank/DDBJ databases">
        <title>Genomic analysis of the causative agents of coccidiosis in chickens.</title>
        <authorList>
            <person name="Reid A.J."/>
            <person name="Blake D."/>
            <person name="Billington K."/>
            <person name="Browne H."/>
            <person name="Dunn M."/>
            <person name="Hung S."/>
            <person name="Kawahara F."/>
            <person name="Miranda-Saavedra D."/>
            <person name="Mourier T."/>
            <person name="Nagra H."/>
            <person name="Otto T.D."/>
            <person name="Rawlings N."/>
            <person name="Sanchez A."/>
            <person name="Sanders M."/>
            <person name="Subramaniam C."/>
            <person name="Tay Y."/>
            <person name="Dear P."/>
            <person name="Doerig C."/>
            <person name="Gruber A."/>
            <person name="Parkinson J."/>
            <person name="Shirley M."/>
            <person name="Wan K.L."/>
            <person name="Berriman M."/>
            <person name="Tomley F."/>
            <person name="Pain A."/>
        </authorList>
    </citation>
    <scope>NUCLEOTIDE SEQUENCE [LARGE SCALE GENOMIC DNA]</scope>
    <source>
        <strain evidence="15">Houghton</strain>
    </source>
</reference>
<dbReference type="PROSITE" id="PS50294">
    <property type="entry name" value="WD_REPEATS_REGION"/>
    <property type="match status" value="5"/>
</dbReference>
<feature type="repeat" description="WD" evidence="11">
    <location>
        <begin position="206"/>
        <end position="241"/>
    </location>
</feature>
<evidence type="ECO:0000256" key="1">
    <source>
        <dbReference type="ARBA" id="ARBA00004255"/>
    </source>
</evidence>
<accession>U6LI01</accession>
<keyword evidence="9" id="KW-0333">Golgi apparatus</keyword>
<feature type="domain" description="COPA/B TPR" evidence="14">
    <location>
        <begin position="715"/>
        <end position="853"/>
    </location>
</feature>
<name>U6LI01_9EIME</name>
<protein>
    <submittedName>
        <fullName evidence="15">Coatomer alpha subunit, putative</fullName>
    </submittedName>
</protein>
<dbReference type="CDD" id="cd00200">
    <property type="entry name" value="WD40"/>
    <property type="match status" value="1"/>
</dbReference>
<gene>
    <name evidence="15" type="ORF">EBH_0044010</name>
</gene>
<keyword evidence="5 11" id="KW-0853">WD repeat</keyword>
<evidence type="ECO:0000256" key="5">
    <source>
        <dbReference type="ARBA" id="ARBA00022574"/>
    </source>
</evidence>
<evidence type="ECO:0000256" key="3">
    <source>
        <dbReference type="ARBA" id="ARBA00022448"/>
    </source>
</evidence>
<dbReference type="GO" id="GO:0000139">
    <property type="term" value="C:Golgi membrane"/>
    <property type="evidence" value="ECO:0007669"/>
    <property type="project" value="UniProtKB-SubCell"/>
</dbReference>
<evidence type="ECO:0000259" key="13">
    <source>
        <dbReference type="Pfam" id="PF06957"/>
    </source>
</evidence>
<dbReference type="OrthoDB" id="10261470at2759"/>
<comment type="subcellular location">
    <subcellularLocation>
        <location evidence="2">Cytoplasm</location>
    </subcellularLocation>
    <subcellularLocation>
        <location evidence="1">Golgi apparatus membrane</location>
        <topology evidence="1">Peripheral membrane protein</topology>
        <orientation evidence="1">Cytoplasmic side</orientation>
    </subcellularLocation>
</comment>
<evidence type="ECO:0000256" key="7">
    <source>
        <dbReference type="ARBA" id="ARBA00022892"/>
    </source>
</evidence>
<dbReference type="InterPro" id="IPR016391">
    <property type="entry name" value="Coatomer_asu"/>
</dbReference>
<dbReference type="PANTHER" id="PTHR19876">
    <property type="entry name" value="COATOMER"/>
    <property type="match status" value="1"/>
</dbReference>
<keyword evidence="10" id="KW-0472">Membrane</keyword>
<feature type="repeat" description="WD" evidence="11">
    <location>
        <begin position="92"/>
        <end position="133"/>
    </location>
</feature>
<feature type="domain" description="Coatomer alpha subunit C-terminal" evidence="13">
    <location>
        <begin position="944"/>
        <end position="1324"/>
    </location>
</feature>
<feature type="repeat" description="WD" evidence="11">
    <location>
        <begin position="250"/>
        <end position="291"/>
    </location>
</feature>
<keyword evidence="8" id="KW-0653">Protein transport</keyword>
<evidence type="ECO:0000256" key="6">
    <source>
        <dbReference type="ARBA" id="ARBA00022737"/>
    </source>
</evidence>
<feature type="domain" description="COPA/B second beta-propeller" evidence="12">
    <location>
        <begin position="437"/>
        <end position="669"/>
    </location>
</feature>
<dbReference type="SMART" id="SM00320">
    <property type="entry name" value="WD40"/>
    <property type="match status" value="7"/>
</dbReference>
<keyword evidence="16" id="KW-1185">Reference proteome</keyword>
<dbReference type="Pfam" id="PF23953">
    <property type="entry name" value="TPR_COPA_B"/>
    <property type="match status" value="1"/>
</dbReference>
<feature type="repeat" description="WD" evidence="11">
    <location>
        <begin position="134"/>
        <end position="166"/>
    </location>
</feature>
<dbReference type="InterPro" id="IPR036322">
    <property type="entry name" value="WD40_repeat_dom_sf"/>
</dbReference>
<dbReference type="InterPro" id="IPR047312">
    <property type="entry name" value="Coatomer_alpha_WD-assoc_reg"/>
</dbReference>
<evidence type="ECO:0000256" key="4">
    <source>
        <dbReference type="ARBA" id="ARBA00022490"/>
    </source>
</evidence>
<keyword evidence="6" id="KW-0677">Repeat</keyword>
<dbReference type="PIRSF" id="PIRSF003354">
    <property type="entry name" value="Coatomer_alpha_subunit"/>
    <property type="match status" value="1"/>
</dbReference>
<evidence type="ECO:0000256" key="11">
    <source>
        <dbReference type="PROSITE-ProRule" id="PRU00221"/>
    </source>
</evidence>
<dbReference type="GO" id="GO:0006888">
    <property type="term" value="P:endoplasmic reticulum to Golgi vesicle-mediated transport"/>
    <property type="evidence" value="ECO:0007669"/>
    <property type="project" value="InterPro"/>
</dbReference>
<dbReference type="InterPro" id="IPR001680">
    <property type="entry name" value="WD40_rpt"/>
</dbReference>
<dbReference type="InterPro" id="IPR056176">
    <property type="entry name" value="TPR_COPA_B"/>
</dbReference>